<name>A0A2J8AG98_9CHLO</name>
<dbReference type="OrthoDB" id="531440at2759"/>
<protein>
    <submittedName>
        <fullName evidence="2">Uncharacterized protein</fullName>
    </submittedName>
</protein>
<evidence type="ECO:0000256" key="1">
    <source>
        <dbReference type="SAM" id="MobiDB-lite"/>
    </source>
</evidence>
<evidence type="ECO:0000313" key="2">
    <source>
        <dbReference type="EMBL" id="PNH11537.1"/>
    </source>
</evidence>
<dbReference type="AlphaFoldDB" id="A0A2J8AG98"/>
<proteinExistence type="predicted"/>
<organism evidence="2 3">
    <name type="scientific">Tetrabaena socialis</name>
    <dbReference type="NCBI Taxonomy" id="47790"/>
    <lineage>
        <taxon>Eukaryota</taxon>
        <taxon>Viridiplantae</taxon>
        <taxon>Chlorophyta</taxon>
        <taxon>core chlorophytes</taxon>
        <taxon>Chlorophyceae</taxon>
        <taxon>CS clade</taxon>
        <taxon>Chlamydomonadales</taxon>
        <taxon>Tetrabaenaceae</taxon>
        <taxon>Tetrabaena</taxon>
    </lineage>
</organism>
<dbReference type="Proteomes" id="UP000236333">
    <property type="component" value="Unassembled WGS sequence"/>
</dbReference>
<keyword evidence="3" id="KW-1185">Reference proteome</keyword>
<feature type="compositionally biased region" description="Basic and acidic residues" evidence="1">
    <location>
        <begin position="20"/>
        <end position="35"/>
    </location>
</feature>
<reference evidence="2 3" key="1">
    <citation type="journal article" date="2017" name="Mol. Biol. Evol.">
        <title>The 4-celled Tetrabaena socialis nuclear genome reveals the essential components for genetic control of cell number at the origin of multicellularity in the volvocine lineage.</title>
        <authorList>
            <person name="Featherston J."/>
            <person name="Arakaki Y."/>
            <person name="Hanschen E.R."/>
            <person name="Ferris P.J."/>
            <person name="Michod R.E."/>
            <person name="Olson B.J.S.C."/>
            <person name="Nozaki H."/>
            <person name="Durand P.M."/>
        </authorList>
    </citation>
    <scope>NUCLEOTIDE SEQUENCE [LARGE SCALE GENOMIC DNA]</scope>
    <source>
        <strain evidence="2 3">NIES-571</strain>
    </source>
</reference>
<feature type="region of interest" description="Disordered" evidence="1">
    <location>
        <begin position="14"/>
        <end position="43"/>
    </location>
</feature>
<comment type="caution">
    <text evidence="2">The sequence shown here is derived from an EMBL/GenBank/DDBJ whole genome shotgun (WGS) entry which is preliminary data.</text>
</comment>
<evidence type="ECO:0000313" key="3">
    <source>
        <dbReference type="Proteomes" id="UP000236333"/>
    </source>
</evidence>
<accession>A0A2J8AG98</accession>
<dbReference type="EMBL" id="PGGS01000028">
    <property type="protein sequence ID" value="PNH11537.1"/>
    <property type="molecule type" value="Genomic_DNA"/>
</dbReference>
<sequence length="202" mass="22478">MSFLQRLGSGIRDALSGAGTDRRPSTAHRDAEKASLRKLSSRSRREASSSMDFLEASTRDAISGYVREKFDKGEAKPHVFTQFWLQFPKLESGFEVLRRQLELRTGSREGPLPLALLQSSPHDFGLGEDSAFVKKLCTSAAFHKCCEVDFVGFVMLLLVVHLTDPPSAMSALHADVRTMLSCLELAFTHFTSAKRGKLDKRE</sequence>
<feature type="non-terminal residue" evidence="2">
    <location>
        <position position="202"/>
    </location>
</feature>
<gene>
    <name evidence="2" type="ORF">TSOC_001615</name>
</gene>